<dbReference type="FunFam" id="1.10.287.3980:FF:000001">
    <property type="entry name" value="Mitochondrial ribosomal protein L34"/>
    <property type="match status" value="1"/>
</dbReference>
<dbReference type="GO" id="GO:0003735">
    <property type="term" value="F:structural constituent of ribosome"/>
    <property type="evidence" value="ECO:0007669"/>
    <property type="project" value="InterPro"/>
</dbReference>
<dbReference type="Gene3D" id="1.10.287.3980">
    <property type="match status" value="1"/>
</dbReference>
<evidence type="ECO:0000256" key="3">
    <source>
        <dbReference type="ARBA" id="ARBA00023274"/>
    </source>
</evidence>
<keyword evidence="2" id="KW-0689">Ribosomal protein</keyword>
<dbReference type="GO" id="GO:0006412">
    <property type="term" value="P:translation"/>
    <property type="evidence" value="ECO:0007669"/>
    <property type="project" value="InterPro"/>
</dbReference>
<comment type="caution">
    <text evidence="5">The sequence shown here is derived from an EMBL/GenBank/DDBJ whole genome shotgun (WGS) entry which is preliminary data.</text>
</comment>
<dbReference type="EMBL" id="JAJGCB010000006">
    <property type="protein sequence ID" value="KAJ8992193.1"/>
    <property type="molecule type" value="Genomic_DNA"/>
</dbReference>
<evidence type="ECO:0000313" key="5">
    <source>
        <dbReference type="EMBL" id="KAJ8992193.1"/>
    </source>
</evidence>
<proteinExistence type="inferred from homology"/>
<evidence type="ECO:0000313" key="6">
    <source>
        <dbReference type="Proteomes" id="UP001161757"/>
    </source>
</evidence>
<dbReference type="PANTHER" id="PTHR14503">
    <property type="entry name" value="MITOCHONDRIAL RIBOSOMAL PROTEIN 34 FAMILY MEMBER"/>
    <property type="match status" value="1"/>
</dbReference>
<evidence type="ECO:0000256" key="2">
    <source>
        <dbReference type="ARBA" id="ARBA00022980"/>
    </source>
</evidence>
<reference evidence="5" key="1">
    <citation type="submission" date="2023-01" db="EMBL/GenBank/DDBJ databases">
        <title>Exophiala dermititidis isolated from Cystic Fibrosis Patient.</title>
        <authorList>
            <person name="Kurbessoian T."/>
            <person name="Crocker A."/>
            <person name="Murante D."/>
            <person name="Hogan D.A."/>
            <person name="Stajich J.E."/>
        </authorList>
    </citation>
    <scope>NUCLEOTIDE SEQUENCE</scope>
    <source>
        <strain evidence="5">Ex8</strain>
    </source>
</reference>
<evidence type="ECO:0000256" key="1">
    <source>
        <dbReference type="ARBA" id="ARBA00010111"/>
    </source>
</evidence>
<dbReference type="GO" id="GO:0005762">
    <property type="term" value="C:mitochondrial large ribosomal subunit"/>
    <property type="evidence" value="ECO:0007669"/>
    <property type="project" value="TreeGrafter"/>
</dbReference>
<dbReference type="AlphaFoldDB" id="A0AAN6EVN6"/>
<dbReference type="PANTHER" id="PTHR14503:SF4">
    <property type="entry name" value="LARGE RIBOSOMAL SUBUNIT PROTEIN BL34M"/>
    <property type="match status" value="1"/>
</dbReference>
<dbReference type="InterPro" id="IPR000271">
    <property type="entry name" value="Ribosomal_bL34"/>
</dbReference>
<sequence>MCRLCGRVIKCIFDTMPSRIHHVPSRRAFTTIRRLAAPSAAASSRSPSSVVSLARAFHGLSLQTNTTATTSPLTPTSSLLSTMSARPSLSCASPQSSLPALSRSFSTTSALFGYRRRMDTYSPSRRVQKRRHGYLARLKTKGGREVLKRRRLKGRKYLSW</sequence>
<organism evidence="5 6">
    <name type="scientific">Exophiala dermatitidis</name>
    <name type="common">Black yeast-like fungus</name>
    <name type="synonym">Wangiella dermatitidis</name>
    <dbReference type="NCBI Taxonomy" id="5970"/>
    <lineage>
        <taxon>Eukaryota</taxon>
        <taxon>Fungi</taxon>
        <taxon>Dikarya</taxon>
        <taxon>Ascomycota</taxon>
        <taxon>Pezizomycotina</taxon>
        <taxon>Eurotiomycetes</taxon>
        <taxon>Chaetothyriomycetidae</taxon>
        <taxon>Chaetothyriales</taxon>
        <taxon>Herpotrichiellaceae</taxon>
        <taxon>Exophiala</taxon>
    </lineage>
</organism>
<name>A0AAN6EVN6_EXODE</name>
<evidence type="ECO:0000256" key="4">
    <source>
        <dbReference type="ARBA" id="ARBA00035274"/>
    </source>
</evidence>
<dbReference type="Proteomes" id="UP001161757">
    <property type="component" value="Unassembled WGS sequence"/>
</dbReference>
<comment type="similarity">
    <text evidence="1">Belongs to the bacterial ribosomal protein bL34 family.</text>
</comment>
<dbReference type="NCBIfam" id="TIGR01030">
    <property type="entry name" value="rpmH_bact"/>
    <property type="match status" value="1"/>
</dbReference>
<dbReference type="Pfam" id="PF00468">
    <property type="entry name" value="Ribosomal_L34"/>
    <property type="match status" value="1"/>
</dbReference>
<keyword evidence="3" id="KW-0687">Ribonucleoprotein</keyword>
<protein>
    <recommendedName>
        <fullName evidence="4">Large ribosomal subunit protein bL34m</fullName>
    </recommendedName>
</protein>
<gene>
    <name evidence="5" type="ORF">HRR80_004085</name>
</gene>
<accession>A0AAN6EVN6</accession>
<dbReference type="HAMAP" id="MF_00391">
    <property type="entry name" value="Ribosomal_bL34"/>
    <property type="match status" value="1"/>
</dbReference>